<dbReference type="GO" id="GO:0006313">
    <property type="term" value="P:DNA transposition"/>
    <property type="evidence" value="ECO:0007669"/>
    <property type="project" value="InterPro"/>
</dbReference>
<gene>
    <name evidence="3" type="ORF">CIK84_01990</name>
</gene>
<dbReference type="NCBIfam" id="NF033542">
    <property type="entry name" value="transpos_IS110"/>
    <property type="match status" value="1"/>
</dbReference>
<sequence length="362" mass="39811">MTAASIVAHSYPFVVGVDTHARNHVYAIIDSSNGALLDTQSFPVTMAGISRAISWVGRRTEGNADTLWVIEGAATYGAILAGTVAAHGFPVTEAPRMSTKQNRGVGKTDSLDAHRMAMASLPLPVDKLRHPRLNEGIRQGLRILVTARSSMAKDRTRSVNALNAMVRSNGLGIDARKKLTGGQIAEVSRWREREEELSMRIARSEAVRLAKHILDLDQQLAANEQQLDELVRVSEAAPLLDETGFKAITVAKCFVAWSHEGRVRNEAAFACLAGVNPIPASSGNTTRHRLNRGGDRSLNSALHMAAITRMTYDDETRIYVEKRRAEGKSDREIRRCVKRYLTRRIFKIFSVSTMTDEVPVAA</sequence>
<dbReference type="GO" id="GO:0004803">
    <property type="term" value="F:transposase activity"/>
    <property type="evidence" value="ECO:0007669"/>
    <property type="project" value="InterPro"/>
</dbReference>
<evidence type="ECO:0000259" key="1">
    <source>
        <dbReference type="Pfam" id="PF01548"/>
    </source>
</evidence>
<dbReference type="Proteomes" id="UP000235739">
    <property type="component" value="Unassembled WGS sequence"/>
</dbReference>
<dbReference type="InterPro" id="IPR002525">
    <property type="entry name" value="Transp_IS110-like_N"/>
</dbReference>
<dbReference type="Pfam" id="PF01548">
    <property type="entry name" value="DEDD_Tnp_IS110"/>
    <property type="match status" value="1"/>
</dbReference>
<dbReference type="PANTHER" id="PTHR33055">
    <property type="entry name" value="TRANSPOSASE FOR INSERTION SEQUENCE ELEMENT IS1111A"/>
    <property type="match status" value="1"/>
</dbReference>
<evidence type="ECO:0000313" key="3">
    <source>
        <dbReference type="EMBL" id="PMQ20413.1"/>
    </source>
</evidence>
<reference evidence="3 4" key="1">
    <citation type="journal article" date="2017" name="Elife">
        <title>Extensive horizontal gene transfer in cheese-associated bacteria.</title>
        <authorList>
            <person name="Bonham K.S."/>
            <person name="Wolfe B.E."/>
            <person name="Dutton R.J."/>
        </authorList>
    </citation>
    <scope>NUCLEOTIDE SEQUENCE [LARGE SCALE GENOMIC DNA]</scope>
    <source>
        <strain evidence="3 4">JB182</strain>
    </source>
</reference>
<evidence type="ECO:0000313" key="4">
    <source>
        <dbReference type="Proteomes" id="UP000235739"/>
    </source>
</evidence>
<evidence type="ECO:0000259" key="2">
    <source>
        <dbReference type="Pfam" id="PF02371"/>
    </source>
</evidence>
<name>A0A2N7S2T3_9MICC</name>
<protein>
    <submittedName>
        <fullName evidence="3">IS110 family transposase</fullName>
    </submittedName>
</protein>
<dbReference type="EMBL" id="PNQX01000001">
    <property type="protein sequence ID" value="PMQ20413.1"/>
    <property type="molecule type" value="Genomic_DNA"/>
</dbReference>
<dbReference type="Pfam" id="PF02371">
    <property type="entry name" value="Transposase_20"/>
    <property type="match status" value="1"/>
</dbReference>
<dbReference type="PANTHER" id="PTHR33055:SF16">
    <property type="entry name" value="TRANSPOSASE FOR INSERTION SEQUENCE ELEMENT IS1547"/>
    <property type="match status" value="1"/>
</dbReference>
<dbReference type="RefSeq" id="WP_102597372.1">
    <property type="nucleotide sequence ID" value="NZ_JBQDTY010000053.1"/>
</dbReference>
<dbReference type="InterPro" id="IPR003346">
    <property type="entry name" value="Transposase_20"/>
</dbReference>
<dbReference type="InterPro" id="IPR047650">
    <property type="entry name" value="Transpos_IS110"/>
</dbReference>
<dbReference type="AlphaFoldDB" id="A0A2N7S2T3"/>
<comment type="caution">
    <text evidence="3">The sequence shown here is derived from an EMBL/GenBank/DDBJ whole genome shotgun (WGS) entry which is preliminary data.</text>
</comment>
<accession>A0A2N7S2T3</accession>
<proteinExistence type="predicted"/>
<organism evidence="3 4">
    <name type="scientific">Glutamicibacter arilaitensis</name>
    <dbReference type="NCBI Taxonomy" id="256701"/>
    <lineage>
        <taxon>Bacteria</taxon>
        <taxon>Bacillati</taxon>
        <taxon>Actinomycetota</taxon>
        <taxon>Actinomycetes</taxon>
        <taxon>Micrococcales</taxon>
        <taxon>Micrococcaceae</taxon>
        <taxon>Glutamicibacter</taxon>
    </lineage>
</organism>
<dbReference type="GO" id="GO:0003677">
    <property type="term" value="F:DNA binding"/>
    <property type="evidence" value="ECO:0007669"/>
    <property type="project" value="InterPro"/>
</dbReference>
<feature type="domain" description="Transposase IS110-like N-terminal" evidence="1">
    <location>
        <begin position="15"/>
        <end position="166"/>
    </location>
</feature>
<feature type="domain" description="Transposase IS116/IS110/IS902 C-terminal" evidence="2">
    <location>
        <begin position="243"/>
        <end position="319"/>
    </location>
</feature>